<gene>
    <name evidence="3" type="ORF">UFOPK3770_00826</name>
</gene>
<dbReference type="AlphaFoldDB" id="A0A6J5ZG45"/>
<feature type="transmembrane region" description="Helical" evidence="1">
    <location>
        <begin position="86"/>
        <end position="106"/>
    </location>
</feature>
<dbReference type="EMBL" id="CAESAJ010000084">
    <property type="protein sequence ID" value="CAB4339350.1"/>
    <property type="molecule type" value="Genomic_DNA"/>
</dbReference>
<evidence type="ECO:0000256" key="1">
    <source>
        <dbReference type="SAM" id="Phobius"/>
    </source>
</evidence>
<dbReference type="Pfam" id="PF07690">
    <property type="entry name" value="MFS_1"/>
    <property type="match status" value="1"/>
</dbReference>
<reference evidence="3" key="1">
    <citation type="submission" date="2020-05" db="EMBL/GenBank/DDBJ databases">
        <authorList>
            <person name="Chiriac C."/>
            <person name="Salcher M."/>
            <person name="Ghai R."/>
            <person name="Kavagutti S V."/>
        </authorList>
    </citation>
    <scope>NUCLEOTIDE SEQUENCE</scope>
</reference>
<organism evidence="3">
    <name type="scientific">freshwater metagenome</name>
    <dbReference type="NCBI Taxonomy" id="449393"/>
    <lineage>
        <taxon>unclassified sequences</taxon>
        <taxon>metagenomes</taxon>
        <taxon>ecological metagenomes</taxon>
    </lineage>
</organism>
<evidence type="ECO:0000259" key="2">
    <source>
        <dbReference type="PROSITE" id="PS50850"/>
    </source>
</evidence>
<proteinExistence type="predicted"/>
<name>A0A6J5ZG45_9ZZZZ</name>
<feature type="transmembrane region" description="Helical" evidence="1">
    <location>
        <begin position="62"/>
        <end position="80"/>
    </location>
</feature>
<keyword evidence="1" id="KW-0812">Transmembrane</keyword>
<dbReference type="InterPro" id="IPR020846">
    <property type="entry name" value="MFS_dom"/>
</dbReference>
<sequence length="120" mass="12692">MLIGTSALLLAMGSIFFFENLISFYTYMALVGISAAFLSAGGAAMIGDIVAGRKGGQVVSTYQMTSDFGIVLGPVIAGYLRDSSGGYALPFGFGLAVTFVFLIVVITSPETRDRNYLPKR</sequence>
<feature type="domain" description="Major facilitator superfamily (MFS) profile" evidence="2">
    <location>
        <begin position="1"/>
        <end position="120"/>
    </location>
</feature>
<dbReference type="SUPFAM" id="SSF103473">
    <property type="entry name" value="MFS general substrate transporter"/>
    <property type="match status" value="1"/>
</dbReference>
<evidence type="ECO:0000313" key="3">
    <source>
        <dbReference type="EMBL" id="CAB4339350.1"/>
    </source>
</evidence>
<dbReference type="PROSITE" id="PS50850">
    <property type="entry name" value="MFS"/>
    <property type="match status" value="1"/>
</dbReference>
<dbReference type="InterPro" id="IPR036259">
    <property type="entry name" value="MFS_trans_sf"/>
</dbReference>
<keyword evidence="1" id="KW-1133">Transmembrane helix</keyword>
<keyword evidence="1" id="KW-0472">Membrane</keyword>
<dbReference type="InterPro" id="IPR011701">
    <property type="entry name" value="MFS"/>
</dbReference>
<accession>A0A6J5ZG45</accession>
<protein>
    <submittedName>
        <fullName evidence="3">Unannotated protein</fullName>
    </submittedName>
</protein>
<dbReference type="GO" id="GO:0022857">
    <property type="term" value="F:transmembrane transporter activity"/>
    <property type="evidence" value="ECO:0007669"/>
    <property type="project" value="InterPro"/>
</dbReference>
<dbReference type="Gene3D" id="1.20.1250.20">
    <property type="entry name" value="MFS general substrate transporter like domains"/>
    <property type="match status" value="1"/>
</dbReference>